<protein>
    <submittedName>
        <fullName evidence="1">Uncharacterized protein</fullName>
    </submittedName>
</protein>
<dbReference type="AlphaFoldDB" id="A0A0E9PTW7"/>
<organism evidence="1">
    <name type="scientific">Anguilla anguilla</name>
    <name type="common">European freshwater eel</name>
    <name type="synonym">Muraena anguilla</name>
    <dbReference type="NCBI Taxonomy" id="7936"/>
    <lineage>
        <taxon>Eukaryota</taxon>
        <taxon>Metazoa</taxon>
        <taxon>Chordata</taxon>
        <taxon>Craniata</taxon>
        <taxon>Vertebrata</taxon>
        <taxon>Euteleostomi</taxon>
        <taxon>Actinopterygii</taxon>
        <taxon>Neopterygii</taxon>
        <taxon>Teleostei</taxon>
        <taxon>Anguilliformes</taxon>
        <taxon>Anguillidae</taxon>
        <taxon>Anguilla</taxon>
    </lineage>
</organism>
<evidence type="ECO:0000313" key="1">
    <source>
        <dbReference type="EMBL" id="JAH08086.1"/>
    </source>
</evidence>
<reference evidence="1" key="1">
    <citation type="submission" date="2014-11" db="EMBL/GenBank/DDBJ databases">
        <authorList>
            <person name="Amaro Gonzalez C."/>
        </authorList>
    </citation>
    <scope>NUCLEOTIDE SEQUENCE</scope>
</reference>
<name>A0A0E9PTW7_ANGAN</name>
<dbReference type="EMBL" id="GBXM01100491">
    <property type="protein sequence ID" value="JAH08086.1"/>
    <property type="molecule type" value="Transcribed_RNA"/>
</dbReference>
<reference evidence="1" key="2">
    <citation type="journal article" date="2015" name="Fish Shellfish Immunol.">
        <title>Early steps in the European eel (Anguilla anguilla)-Vibrio vulnificus interaction in the gills: Role of the RtxA13 toxin.</title>
        <authorList>
            <person name="Callol A."/>
            <person name="Pajuelo D."/>
            <person name="Ebbesson L."/>
            <person name="Teles M."/>
            <person name="MacKenzie S."/>
            <person name="Amaro C."/>
        </authorList>
    </citation>
    <scope>NUCLEOTIDE SEQUENCE</scope>
</reference>
<accession>A0A0E9PTW7</accession>
<sequence length="46" mass="5309">MHHYVQLLALSEIPVIHTRVCSFSINMKNAFKSSTVSDLYVSQKER</sequence>
<proteinExistence type="predicted"/>